<comment type="caution">
    <text evidence="1">The sequence shown here is derived from an EMBL/GenBank/DDBJ whole genome shotgun (WGS) entry which is preliminary data.</text>
</comment>
<dbReference type="Proteomes" id="UP001164929">
    <property type="component" value="Chromosome 5"/>
</dbReference>
<sequence length="58" mass="6304">MIPPYESYPWMWPRAVGACDLPGDKARLPFVFELPAIKSLMAAGILSSGTGAGSKWHQ</sequence>
<evidence type="ECO:0000313" key="2">
    <source>
        <dbReference type="Proteomes" id="UP001164929"/>
    </source>
</evidence>
<dbReference type="AlphaFoldDB" id="A0AAD6QU90"/>
<reference evidence="1" key="1">
    <citation type="journal article" date="2023" name="Mol. Ecol. Resour.">
        <title>Chromosome-level genome assembly of a triploid poplar Populus alba 'Berolinensis'.</title>
        <authorList>
            <person name="Chen S."/>
            <person name="Yu Y."/>
            <person name="Wang X."/>
            <person name="Wang S."/>
            <person name="Zhang T."/>
            <person name="Zhou Y."/>
            <person name="He R."/>
            <person name="Meng N."/>
            <person name="Wang Y."/>
            <person name="Liu W."/>
            <person name="Liu Z."/>
            <person name="Liu J."/>
            <person name="Guo Q."/>
            <person name="Huang H."/>
            <person name="Sederoff R.R."/>
            <person name="Wang G."/>
            <person name="Qu G."/>
            <person name="Chen S."/>
        </authorList>
    </citation>
    <scope>NUCLEOTIDE SEQUENCE</scope>
    <source>
        <strain evidence="1">SC-2020</strain>
    </source>
</reference>
<gene>
    <name evidence="1" type="ORF">NC653_013193</name>
</gene>
<proteinExistence type="predicted"/>
<evidence type="ECO:0000313" key="1">
    <source>
        <dbReference type="EMBL" id="KAJ6996517.1"/>
    </source>
</evidence>
<protein>
    <submittedName>
        <fullName evidence="1">Uncharacterized protein</fullName>
    </submittedName>
</protein>
<keyword evidence="2" id="KW-1185">Reference proteome</keyword>
<organism evidence="1 2">
    <name type="scientific">Populus alba x Populus x berolinensis</name>
    <dbReference type="NCBI Taxonomy" id="444605"/>
    <lineage>
        <taxon>Eukaryota</taxon>
        <taxon>Viridiplantae</taxon>
        <taxon>Streptophyta</taxon>
        <taxon>Embryophyta</taxon>
        <taxon>Tracheophyta</taxon>
        <taxon>Spermatophyta</taxon>
        <taxon>Magnoliopsida</taxon>
        <taxon>eudicotyledons</taxon>
        <taxon>Gunneridae</taxon>
        <taxon>Pentapetalae</taxon>
        <taxon>rosids</taxon>
        <taxon>fabids</taxon>
        <taxon>Malpighiales</taxon>
        <taxon>Salicaceae</taxon>
        <taxon>Saliceae</taxon>
        <taxon>Populus</taxon>
    </lineage>
</organism>
<dbReference type="EMBL" id="JAQIZT010000005">
    <property type="protein sequence ID" value="KAJ6996517.1"/>
    <property type="molecule type" value="Genomic_DNA"/>
</dbReference>
<name>A0AAD6QU90_9ROSI</name>
<accession>A0AAD6QU90</accession>